<feature type="compositionally biased region" description="Basic and acidic residues" evidence="13">
    <location>
        <begin position="888"/>
        <end position="898"/>
    </location>
</feature>
<dbReference type="OrthoDB" id="2960936at2759"/>
<organism evidence="15 16">
    <name type="scientific">Calocera cornea HHB12733</name>
    <dbReference type="NCBI Taxonomy" id="1353952"/>
    <lineage>
        <taxon>Eukaryota</taxon>
        <taxon>Fungi</taxon>
        <taxon>Dikarya</taxon>
        <taxon>Basidiomycota</taxon>
        <taxon>Agaricomycotina</taxon>
        <taxon>Dacrymycetes</taxon>
        <taxon>Dacrymycetales</taxon>
        <taxon>Dacrymycetaceae</taxon>
        <taxon>Calocera</taxon>
    </lineage>
</organism>
<dbReference type="InterPro" id="IPR046792">
    <property type="entry name" value="Peptidase_C54_cat"/>
</dbReference>
<feature type="region of interest" description="Disordered" evidence="13">
    <location>
        <begin position="195"/>
        <end position="260"/>
    </location>
</feature>
<dbReference type="PANTHER" id="PTHR22624:SF49">
    <property type="entry name" value="CYSTEINE PROTEASE"/>
    <property type="match status" value="1"/>
</dbReference>
<reference evidence="15 16" key="1">
    <citation type="journal article" date="2016" name="Mol. Biol. Evol.">
        <title>Comparative Genomics of Early-Diverging Mushroom-Forming Fungi Provides Insights into the Origins of Lignocellulose Decay Capabilities.</title>
        <authorList>
            <person name="Nagy L.G."/>
            <person name="Riley R."/>
            <person name="Tritt A."/>
            <person name="Adam C."/>
            <person name="Daum C."/>
            <person name="Floudas D."/>
            <person name="Sun H."/>
            <person name="Yadav J.S."/>
            <person name="Pangilinan J."/>
            <person name="Larsson K.H."/>
            <person name="Matsuura K."/>
            <person name="Barry K."/>
            <person name="Labutti K."/>
            <person name="Kuo R."/>
            <person name="Ohm R.A."/>
            <person name="Bhattacharya S.S."/>
            <person name="Shirouzu T."/>
            <person name="Yoshinaga Y."/>
            <person name="Martin F.M."/>
            <person name="Grigoriev I.V."/>
            <person name="Hibbett D.S."/>
        </authorList>
    </citation>
    <scope>NUCLEOTIDE SEQUENCE [LARGE SCALE GENOMIC DNA]</scope>
    <source>
        <strain evidence="15 16">HHB12733</strain>
    </source>
</reference>
<evidence type="ECO:0000256" key="3">
    <source>
        <dbReference type="ARBA" id="ARBA00010958"/>
    </source>
</evidence>
<feature type="compositionally biased region" description="Pro residues" evidence="13">
    <location>
        <begin position="1"/>
        <end position="10"/>
    </location>
</feature>
<feature type="region of interest" description="Disordered" evidence="13">
    <location>
        <begin position="766"/>
        <end position="1114"/>
    </location>
</feature>
<dbReference type="EMBL" id="KV424037">
    <property type="protein sequence ID" value="KZT53447.1"/>
    <property type="molecule type" value="Genomic_DNA"/>
</dbReference>
<evidence type="ECO:0000256" key="10">
    <source>
        <dbReference type="ARBA" id="ARBA00023006"/>
    </source>
</evidence>
<evidence type="ECO:0000313" key="15">
    <source>
        <dbReference type="EMBL" id="KZT53447.1"/>
    </source>
</evidence>
<comment type="catalytic activity">
    <reaction evidence="11">
        <text>[protein]-C-terminal L-amino acid-glycyl-phosphatidylethanolamide + H2O = [protein]-C-terminal L-amino acid-glycine + a 1,2-diacyl-sn-glycero-3-phosphoethanolamine</text>
        <dbReference type="Rhea" id="RHEA:67548"/>
        <dbReference type="Rhea" id="RHEA-COMP:17323"/>
        <dbReference type="Rhea" id="RHEA-COMP:17324"/>
        <dbReference type="ChEBI" id="CHEBI:15377"/>
        <dbReference type="ChEBI" id="CHEBI:64612"/>
        <dbReference type="ChEBI" id="CHEBI:172940"/>
        <dbReference type="ChEBI" id="CHEBI:172941"/>
    </reaction>
    <physiologicalReaction direction="left-to-right" evidence="11">
        <dbReference type="Rhea" id="RHEA:67549"/>
    </physiologicalReaction>
</comment>
<name>A0A165DSE4_9BASI</name>
<feature type="compositionally biased region" description="Polar residues" evidence="13">
    <location>
        <begin position="902"/>
        <end position="916"/>
    </location>
</feature>
<feature type="compositionally biased region" description="Low complexity" evidence="13">
    <location>
        <begin position="337"/>
        <end position="346"/>
    </location>
</feature>
<evidence type="ECO:0000313" key="16">
    <source>
        <dbReference type="Proteomes" id="UP000076842"/>
    </source>
</evidence>
<dbReference type="AlphaFoldDB" id="A0A165DSE4"/>
<dbReference type="GO" id="GO:0000045">
    <property type="term" value="P:autophagosome assembly"/>
    <property type="evidence" value="ECO:0007669"/>
    <property type="project" value="TreeGrafter"/>
</dbReference>
<evidence type="ECO:0000256" key="8">
    <source>
        <dbReference type="ARBA" id="ARBA00022807"/>
    </source>
</evidence>
<accession>A0A165DSE4</accession>
<dbReference type="STRING" id="1353952.A0A165DSE4"/>
<evidence type="ECO:0000256" key="12">
    <source>
        <dbReference type="ARBA" id="ARBA00030240"/>
    </source>
</evidence>
<proteinExistence type="inferred from homology"/>
<evidence type="ECO:0000256" key="11">
    <source>
        <dbReference type="ARBA" id="ARBA00029362"/>
    </source>
</evidence>
<feature type="compositionally biased region" description="Basic and acidic residues" evidence="13">
    <location>
        <begin position="91"/>
        <end position="105"/>
    </location>
</feature>
<feature type="compositionally biased region" description="Acidic residues" evidence="13">
    <location>
        <begin position="830"/>
        <end position="839"/>
    </location>
</feature>
<feature type="compositionally biased region" description="Basic residues" evidence="13">
    <location>
        <begin position="74"/>
        <end position="86"/>
    </location>
</feature>
<feature type="compositionally biased region" description="Basic and acidic residues" evidence="13">
    <location>
        <begin position="1089"/>
        <end position="1099"/>
    </location>
</feature>
<evidence type="ECO:0000256" key="9">
    <source>
        <dbReference type="ARBA" id="ARBA00022927"/>
    </source>
</evidence>
<feature type="region of interest" description="Disordered" evidence="13">
    <location>
        <begin position="295"/>
        <end position="362"/>
    </location>
</feature>
<dbReference type="GO" id="GO:0004197">
    <property type="term" value="F:cysteine-type endopeptidase activity"/>
    <property type="evidence" value="ECO:0007669"/>
    <property type="project" value="TreeGrafter"/>
</dbReference>
<feature type="compositionally biased region" description="Low complexity" evidence="13">
    <location>
        <begin position="115"/>
        <end position="128"/>
    </location>
</feature>
<keyword evidence="8" id="KW-0788">Thiol protease</keyword>
<sequence length="1114" mass="119357">MSASSPPVPPSSSSSSNTKLARFTRNQQGRDRSRSTSAYLEATSPPPAPPPGTSTNNGGPVSSSTSNRGGPPRRLGRGLTKKRSKLFGRGSDSESKASTSSDRDTTGPSPPPTGSSPSSSPPMILTTPTSPPQSAYSLGQRGRNSFQSSRAPSSFDPGFPSGASGGVLPSNASIISTSTALHRLSDIPGRLTGWLGTHFTPPSPNPGGQSLSSSASSYPAGSPGNNYAAPSLPASQPSSAPSSAAGNHRHSGFLKGSGAKAPGAIERTLRYIFDSDANPDKSEVAIWLLGTQHPGWSSTDVQPTDRSPSQSPVQSHPTMPIPIPQSPQRDMAPTHASSNSLASSTSGLYAAPSTSQPPQPLQPVWPPTFHASFSSLIYLTYRSHFKPIPPSQPPLPPPRAIDQPYALPITPPAPPVPMAPESPNRRWLAWVPGRSELTSDQGWGCMLRTGQMMLANAFIALYVPPLPPPPTYTNNYPIPSLPPAETDRKRFEAYVKTLVWFLDDPSPLAPFSVHRLALAGAEMGREVGHWFGPSIAAGSIKKLVNAFPSSGLGVVVPPDQIIHETAVFTASHTPTLPASASATSNSRDRDAKEKANRMKEEWGDRAVLILIGLRLGIDCVNPIYYDSVKALFTFPQTVGIAGGRPSSSYYFVGTQGQHLFYLDPHHTRPTVPLRMNDPSQPYDPTLQFSFAEMKTFHCDKVRKMHISGLDPSMLCGFVVRNLEEWRDLRARVDALAKANGKAPIFTIADAPAAWEMQDADDLSDVGMESISSDSMSVDHEFDEPEAEDRELPTPTVTQNSRMPADRARIVDDRDEDELDAGRGEPASADADADLDEEWEQTPGLKSPAATSSSNSTGERAETPVLVPFPLDPNPSPSGQRRASFGAASRERQRERETAKTLVPSSTGALSAQSASEAKSHSSRAGRVEKTDPLPALPPESQKEHREHRERVTAMSPPPSAKHHHHQHHHSHIQQQQQHKQSRAAELTPRPAPVPSAHSEPGRSKPQPAPAAVRADSGGRNKPQPRLPLPPVSSDLPHPHSHSHVQSQEATEEFSSPEELTGSMEFDTPVPARRGSRGSGASASAGGHTHGREAREERPVQRSRASSQWEKIEVS</sequence>
<dbReference type="GO" id="GO:0000423">
    <property type="term" value="P:mitophagy"/>
    <property type="evidence" value="ECO:0007669"/>
    <property type="project" value="TreeGrafter"/>
</dbReference>
<evidence type="ECO:0000256" key="1">
    <source>
        <dbReference type="ARBA" id="ARBA00004329"/>
    </source>
</evidence>
<evidence type="ECO:0000256" key="7">
    <source>
        <dbReference type="ARBA" id="ARBA00022801"/>
    </source>
</evidence>
<feature type="region of interest" description="Disordered" evidence="13">
    <location>
        <begin position="1"/>
        <end position="171"/>
    </location>
</feature>
<feature type="compositionally biased region" description="Basic residues" evidence="13">
    <location>
        <begin position="960"/>
        <end position="971"/>
    </location>
</feature>
<dbReference type="PANTHER" id="PTHR22624">
    <property type="entry name" value="CYSTEINE PROTEASE ATG4"/>
    <property type="match status" value="1"/>
</dbReference>
<keyword evidence="5" id="KW-0963">Cytoplasm</keyword>
<comment type="subcellular location">
    <subcellularLocation>
        <location evidence="2">Cytoplasm</location>
    </subcellularLocation>
    <subcellularLocation>
        <location evidence="1">Preautophagosomal structure</location>
    </subcellularLocation>
</comment>
<dbReference type="Pfam" id="PF03416">
    <property type="entry name" value="Peptidase_C54"/>
    <property type="match status" value="1"/>
</dbReference>
<evidence type="ECO:0000256" key="6">
    <source>
        <dbReference type="ARBA" id="ARBA00022670"/>
    </source>
</evidence>
<dbReference type="InParanoid" id="A0A165DSE4"/>
<keyword evidence="7" id="KW-0378">Hydrolase</keyword>
<evidence type="ECO:0000256" key="4">
    <source>
        <dbReference type="ARBA" id="ARBA00022448"/>
    </source>
</evidence>
<keyword evidence="16" id="KW-1185">Reference proteome</keyword>
<feature type="compositionally biased region" description="Low complexity" evidence="13">
    <location>
        <begin position="206"/>
        <end position="245"/>
    </location>
</feature>
<dbReference type="Proteomes" id="UP000076842">
    <property type="component" value="Unassembled WGS sequence"/>
</dbReference>
<dbReference type="InterPro" id="IPR005078">
    <property type="entry name" value="Peptidase_C54"/>
</dbReference>
<comment type="similarity">
    <text evidence="3">Belongs to the peptidase C54 family.</text>
</comment>
<protein>
    <recommendedName>
        <fullName evidence="12">Autophagy-related protein 4</fullName>
    </recommendedName>
</protein>
<dbReference type="GO" id="GO:0019786">
    <property type="term" value="F:protein-phosphatidylethanolamide deconjugating activity"/>
    <property type="evidence" value="ECO:0007669"/>
    <property type="project" value="InterPro"/>
</dbReference>
<dbReference type="GO" id="GO:0015031">
    <property type="term" value="P:protein transport"/>
    <property type="evidence" value="ECO:0007669"/>
    <property type="project" value="UniProtKB-KW"/>
</dbReference>
<feature type="domain" description="Peptidase C54 catalytic" evidence="14">
    <location>
        <begin position="368"/>
        <end position="729"/>
    </location>
</feature>
<dbReference type="GO" id="GO:0000407">
    <property type="term" value="C:phagophore assembly site"/>
    <property type="evidence" value="ECO:0007669"/>
    <property type="project" value="UniProtKB-SubCell"/>
</dbReference>
<keyword evidence="6" id="KW-0645">Protease</keyword>
<evidence type="ECO:0000256" key="2">
    <source>
        <dbReference type="ARBA" id="ARBA00004496"/>
    </source>
</evidence>
<feature type="compositionally biased region" description="Polar residues" evidence="13">
    <location>
        <begin position="133"/>
        <end position="152"/>
    </location>
</feature>
<evidence type="ECO:0000256" key="13">
    <source>
        <dbReference type="SAM" id="MobiDB-lite"/>
    </source>
</evidence>
<keyword evidence="4" id="KW-0813">Transport</keyword>
<dbReference type="InterPro" id="IPR038765">
    <property type="entry name" value="Papain-like_cys_pep_sf"/>
</dbReference>
<dbReference type="GO" id="GO:0034727">
    <property type="term" value="P:piecemeal microautophagy of the nucleus"/>
    <property type="evidence" value="ECO:0007669"/>
    <property type="project" value="TreeGrafter"/>
</dbReference>
<feature type="compositionally biased region" description="Basic and acidic residues" evidence="13">
    <location>
        <begin position="940"/>
        <end position="951"/>
    </location>
</feature>
<evidence type="ECO:0000256" key="5">
    <source>
        <dbReference type="ARBA" id="ARBA00022490"/>
    </source>
</evidence>
<evidence type="ECO:0000259" key="14">
    <source>
        <dbReference type="Pfam" id="PF03416"/>
    </source>
</evidence>
<feature type="compositionally biased region" description="Polar residues" evidence="13">
    <location>
        <begin position="848"/>
        <end position="857"/>
    </location>
</feature>
<dbReference type="GO" id="GO:0016485">
    <property type="term" value="P:protein processing"/>
    <property type="evidence" value="ECO:0007669"/>
    <property type="project" value="TreeGrafter"/>
</dbReference>
<dbReference type="SUPFAM" id="SSF54001">
    <property type="entry name" value="Cysteine proteinases"/>
    <property type="match status" value="1"/>
</dbReference>
<keyword evidence="9" id="KW-0653">Protein transport</keyword>
<dbReference type="GO" id="GO:0035973">
    <property type="term" value="P:aggrephagy"/>
    <property type="evidence" value="ECO:0007669"/>
    <property type="project" value="TreeGrafter"/>
</dbReference>
<feature type="compositionally biased region" description="Polar residues" evidence="13">
    <location>
        <begin position="295"/>
        <end position="317"/>
    </location>
</feature>
<keyword evidence="10" id="KW-0072">Autophagy</keyword>
<gene>
    <name evidence="15" type="ORF">CALCODRAFT_501124</name>
</gene>